<protein>
    <submittedName>
        <fullName evidence="1">Uncharacterized protein</fullName>
    </submittedName>
</protein>
<name>A0A452ZZ50_AEGTS</name>
<dbReference type="Gramene" id="AET1Gv20980200.2">
    <property type="protein sequence ID" value="AET1Gv20980200.2"/>
    <property type="gene ID" value="AET1Gv20980200"/>
</dbReference>
<evidence type="ECO:0000313" key="2">
    <source>
        <dbReference type="Proteomes" id="UP000015105"/>
    </source>
</evidence>
<evidence type="ECO:0000313" key="1">
    <source>
        <dbReference type="EnsemblPlants" id="AET1Gv20980200.2"/>
    </source>
</evidence>
<reference evidence="2" key="2">
    <citation type="journal article" date="2017" name="Nat. Plants">
        <title>The Aegilops tauschii genome reveals multiple impacts of transposons.</title>
        <authorList>
            <person name="Zhao G."/>
            <person name="Zou C."/>
            <person name="Li K."/>
            <person name="Wang K."/>
            <person name="Li T."/>
            <person name="Gao L."/>
            <person name="Zhang X."/>
            <person name="Wang H."/>
            <person name="Yang Z."/>
            <person name="Liu X."/>
            <person name="Jiang W."/>
            <person name="Mao L."/>
            <person name="Kong X."/>
            <person name="Jiao Y."/>
            <person name="Jia J."/>
        </authorList>
    </citation>
    <scope>NUCLEOTIDE SEQUENCE [LARGE SCALE GENOMIC DNA]</scope>
    <source>
        <strain evidence="2">cv. AL8/78</strain>
    </source>
</reference>
<accession>A0A452ZZ50</accession>
<reference evidence="1" key="4">
    <citation type="submission" date="2019-03" db="UniProtKB">
        <authorList>
            <consortium name="EnsemblPlants"/>
        </authorList>
    </citation>
    <scope>IDENTIFICATION</scope>
</reference>
<dbReference type="Proteomes" id="UP000015105">
    <property type="component" value="Chromosome 1D"/>
</dbReference>
<keyword evidence="2" id="KW-1185">Reference proteome</keyword>
<organism evidence="1 2">
    <name type="scientific">Aegilops tauschii subsp. strangulata</name>
    <name type="common">Goatgrass</name>
    <dbReference type="NCBI Taxonomy" id="200361"/>
    <lineage>
        <taxon>Eukaryota</taxon>
        <taxon>Viridiplantae</taxon>
        <taxon>Streptophyta</taxon>
        <taxon>Embryophyta</taxon>
        <taxon>Tracheophyta</taxon>
        <taxon>Spermatophyta</taxon>
        <taxon>Magnoliopsida</taxon>
        <taxon>Liliopsida</taxon>
        <taxon>Poales</taxon>
        <taxon>Poaceae</taxon>
        <taxon>BOP clade</taxon>
        <taxon>Pooideae</taxon>
        <taxon>Triticodae</taxon>
        <taxon>Triticeae</taxon>
        <taxon>Triticinae</taxon>
        <taxon>Aegilops</taxon>
    </lineage>
</organism>
<reference evidence="2" key="1">
    <citation type="journal article" date="2014" name="Science">
        <title>Ancient hybridizations among the ancestral genomes of bread wheat.</title>
        <authorList>
            <consortium name="International Wheat Genome Sequencing Consortium,"/>
            <person name="Marcussen T."/>
            <person name="Sandve S.R."/>
            <person name="Heier L."/>
            <person name="Spannagl M."/>
            <person name="Pfeifer M."/>
            <person name="Jakobsen K.S."/>
            <person name="Wulff B.B."/>
            <person name="Steuernagel B."/>
            <person name="Mayer K.F."/>
            <person name="Olsen O.A."/>
        </authorList>
    </citation>
    <scope>NUCLEOTIDE SEQUENCE [LARGE SCALE GENOMIC DNA]</scope>
    <source>
        <strain evidence="2">cv. AL8/78</strain>
    </source>
</reference>
<dbReference type="EnsemblPlants" id="AET1Gv20980200.2">
    <property type="protein sequence ID" value="AET1Gv20980200.2"/>
    <property type="gene ID" value="AET1Gv20980200"/>
</dbReference>
<dbReference type="STRING" id="200361.A0A452ZZ50"/>
<dbReference type="AlphaFoldDB" id="A0A452ZZ50"/>
<reference evidence="1" key="3">
    <citation type="journal article" date="2017" name="Nature">
        <title>Genome sequence of the progenitor of the wheat D genome Aegilops tauschii.</title>
        <authorList>
            <person name="Luo M.C."/>
            <person name="Gu Y.Q."/>
            <person name="Puiu D."/>
            <person name="Wang H."/>
            <person name="Twardziok S.O."/>
            <person name="Deal K.R."/>
            <person name="Huo N."/>
            <person name="Zhu T."/>
            <person name="Wang L."/>
            <person name="Wang Y."/>
            <person name="McGuire P.E."/>
            <person name="Liu S."/>
            <person name="Long H."/>
            <person name="Ramasamy R.K."/>
            <person name="Rodriguez J.C."/>
            <person name="Van S.L."/>
            <person name="Yuan L."/>
            <person name="Wang Z."/>
            <person name="Xia Z."/>
            <person name="Xiao L."/>
            <person name="Anderson O.D."/>
            <person name="Ouyang S."/>
            <person name="Liang Y."/>
            <person name="Zimin A.V."/>
            <person name="Pertea G."/>
            <person name="Qi P."/>
            <person name="Bennetzen J.L."/>
            <person name="Dai X."/>
            <person name="Dawson M.W."/>
            <person name="Muller H.G."/>
            <person name="Kugler K."/>
            <person name="Rivarola-Duarte L."/>
            <person name="Spannagl M."/>
            <person name="Mayer K.F.X."/>
            <person name="Lu F.H."/>
            <person name="Bevan M.W."/>
            <person name="Leroy P."/>
            <person name="Li P."/>
            <person name="You F.M."/>
            <person name="Sun Q."/>
            <person name="Liu Z."/>
            <person name="Lyons E."/>
            <person name="Wicker T."/>
            <person name="Salzberg S.L."/>
            <person name="Devos K.M."/>
            <person name="Dvorak J."/>
        </authorList>
    </citation>
    <scope>NUCLEOTIDE SEQUENCE [LARGE SCALE GENOMIC DNA]</scope>
    <source>
        <strain evidence="1">cv. AL8/78</strain>
    </source>
</reference>
<sequence>DQIQRRWRLSGLWDSIFCLLFENGMFGIQYKTYSATWISLAHHEIYTGYVPMDYRECLKKMPMNGEWGYHVMLQAATDLLQGWRRHSGLEMAGEAELPCATLSTKVMLAPIHGLVC</sequence>
<reference evidence="1" key="5">
    <citation type="journal article" date="2021" name="G3 (Bethesda)">
        <title>Aegilops tauschii genome assembly Aet v5.0 features greater sequence contiguity and improved annotation.</title>
        <authorList>
            <person name="Wang L."/>
            <person name="Zhu T."/>
            <person name="Rodriguez J.C."/>
            <person name="Deal K.R."/>
            <person name="Dubcovsky J."/>
            <person name="McGuire P.E."/>
            <person name="Lux T."/>
            <person name="Spannagl M."/>
            <person name="Mayer K.F.X."/>
            <person name="Baldrich P."/>
            <person name="Meyers B.C."/>
            <person name="Huo N."/>
            <person name="Gu Y.Q."/>
            <person name="Zhou H."/>
            <person name="Devos K.M."/>
            <person name="Bennetzen J.L."/>
            <person name="Unver T."/>
            <person name="Budak H."/>
            <person name="Gulick P.J."/>
            <person name="Galiba G."/>
            <person name="Kalapos B."/>
            <person name="Nelson D.R."/>
            <person name="Li P."/>
            <person name="You F.M."/>
            <person name="Luo M.C."/>
            <person name="Dvorak J."/>
        </authorList>
    </citation>
    <scope>NUCLEOTIDE SEQUENCE [LARGE SCALE GENOMIC DNA]</scope>
    <source>
        <strain evidence="1">cv. AL8/78</strain>
    </source>
</reference>
<proteinExistence type="predicted"/>